<dbReference type="OrthoDB" id="7626403at2"/>
<dbReference type="RefSeq" id="WP_130452822.1">
    <property type="nucleotide sequence ID" value="NZ_QYAG01000005.1"/>
</dbReference>
<keyword evidence="4" id="KW-1185">Reference proteome</keyword>
<dbReference type="AlphaFoldDB" id="A0A4Q7U7W8"/>
<evidence type="ECO:0000313" key="3">
    <source>
        <dbReference type="EMBL" id="RZT68890.1"/>
    </source>
</evidence>
<feature type="region of interest" description="Disordered" evidence="1">
    <location>
        <begin position="1"/>
        <end position="23"/>
    </location>
</feature>
<evidence type="ECO:0000313" key="4">
    <source>
        <dbReference type="Proteomes" id="UP000291832"/>
    </source>
</evidence>
<keyword evidence="2" id="KW-0812">Transmembrane</keyword>
<comment type="caution">
    <text evidence="3">The sequence shown here is derived from an EMBL/GenBank/DDBJ whole genome shotgun (WGS) entry which is preliminary data.</text>
</comment>
<feature type="transmembrane region" description="Helical" evidence="2">
    <location>
        <begin position="614"/>
        <end position="631"/>
    </location>
</feature>
<gene>
    <name evidence="3" type="ORF">EV139_0622</name>
</gene>
<accession>A0A4Q7U7W8</accession>
<dbReference type="EMBL" id="SHKI01000002">
    <property type="protein sequence ID" value="RZT68890.1"/>
    <property type="molecule type" value="Genomic_DNA"/>
</dbReference>
<reference evidence="3 4" key="1">
    <citation type="journal article" date="2015" name="Stand. Genomic Sci.">
        <title>Genomic Encyclopedia of Bacterial and Archaeal Type Strains, Phase III: the genomes of soil and plant-associated and newly described type strains.</title>
        <authorList>
            <person name="Whitman W.B."/>
            <person name="Woyke T."/>
            <person name="Klenk H.P."/>
            <person name="Zhou Y."/>
            <person name="Lilburn T.G."/>
            <person name="Beck B.J."/>
            <person name="De Vos P."/>
            <person name="Vandamme P."/>
            <person name="Eisen J.A."/>
            <person name="Garrity G."/>
            <person name="Hugenholtz P."/>
            <person name="Kyrpides N.C."/>
        </authorList>
    </citation>
    <scope>NUCLEOTIDE SEQUENCE [LARGE SCALE GENOMIC DNA]</scope>
    <source>
        <strain evidence="3 4">RF6</strain>
    </source>
</reference>
<keyword evidence="2" id="KW-1133">Transmembrane helix</keyword>
<dbReference type="Proteomes" id="UP000291832">
    <property type="component" value="Unassembled WGS sequence"/>
</dbReference>
<proteinExistence type="predicted"/>
<keyword evidence="2" id="KW-0472">Membrane</keyword>
<name>A0A4Q7U7W8_9MICO</name>
<protein>
    <submittedName>
        <fullName evidence="3">Uncharacterized protein</fullName>
    </submittedName>
</protein>
<evidence type="ECO:0000256" key="1">
    <source>
        <dbReference type="SAM" id="MobiDB-lite"/>
    </source>
</evidence>
<feature type="compositionally biased region" description="Basic and acidic residues" evidence="1">
    <location>
        <begin position="1"/>
        <end position="12"/>
    </location>
</feature>
<organism evidence="3 4">
    <name type="scientific">Leucobacter luti</name>
    <dbReference type="NCBI Taxonomy" id="340320"/>
    <lineage>
        <taxon>Bacteria</taxon>
        <taxon>Bacillati</taxon>
        <taxon>Actinomycetota</taxon>
        <taxon>Actinomycetes</taxon>
        <taxon>Micrococcales</taxon>
        <taxon>Microbacteriaceae</taxon>
        <taxon>Leucobacter</taxon>
    </lineage>
</organism>
<sequence length="660" mass="70197">MGEHSDGARPETDAAGSAAADGPEFAADQAPRVRPLSYPGVHPAGSVVITQDRVWPIRDRWSEPLDWERSAAQRLGTTRVQLDAPSAERLGLSTTTLPHLNSVLEEGLGVVADGLVPVLAIGSNASPAQLRHKFGTEPGVLMVPSLRARVTGLRVGFAGFVASLGYVPATIFPEPGAQIELAVQFLSRSQLRAVDRTETPWYRRVWIADAEIQLQTGETLRGAYAYVALGGYLGDADGGFVMGATTGEPEPSVGRRFGTQSALLLRMLREPGIAAAWGSAAAPLTLAGAAPAASARVLREAGLVLLENPLAELPDQIGRAAQRYGEHFTVVAPELRSVSAEPGHAGDRLHVTVARTHDLLERKGISVVRLGAELQRVLGDPHHVEVVSEALAQEVGPAAPRVVATVYRERADAAPDAAPDTIEIDHMIRMGAGLEVGERAVVRPVEVSRPTGFDALLGIPNYVSFRVTLADPASTEREVCLMSALSLQLLGVTSGDYVVLEGSPGSDGVVPTVVIKAFELPDDVWQERVRVSGGTWGGRFPGARDTLGVHPDIPTIFIDASTRARLGVGEQQLAVVRARPARRQQFGNELREMLLLLAVAFIGIVGLIPDAWIGGALVAALLVGAFALMTLKMRRRLSHRAQRPLRAAVRGRRRGSGGSR</sequence>
<dbReference type="Gene3D" id="3.10.490.10">
    <property type="entry name" value="Gamma-glutamyl cyclotransferase-like"/>
    <property type="match status" value="1"/>
</dbReference>
<evidence type="ECO:0000256" key="2">
    <source>
        <dbReference type="SAM" id="Phobius"/>
    </source>
</evidence>